<dbReference type="Proteomes" id="UP001152797">
    <property type="component" value="Unassembled WGS sequence"/>
</dbReference>
<evidence type="ECO:0000313" key="1">
    <source>
        <dbReference type="EMBL" id="CAI4006120.1"/>
    </source>
</evidence>
<sequence>MGSTRLAKVTELLLGDIQQLVQELAGSPVGPQIMLYYGPDLLRPGGMGLGEDLSDLSGQNMMHALEALAHLYRKARKTLALARSTSGEIIGWVREGGDYQYQLNVAPLVTIIKKAGSDWKGGRQLRERLEKMGRKATARGGGQGL</sequence>
<evidence type="ECO:0000313" key="2">
    <source>
        <dbReference type="EMBL" id="CAL4793432.1"/>
    </source>
</evidence>
<dbReference type="AlphaFoldDB" id="A0A9P1DB41"/>
<keyword evidence="3" id="KW-1185">Reference proteome</keyword>
<organism evidence="1">
    <name type="scientific">Cladocopium goreaui</name>
    <dbReference type="NCBI Taxonomy" id="2562237"/>
    <lineage>
        <taxon>Eukaryota</taxon>
        <taxon>Sar</taxon>
        <taxon>Alveolata</taxon>
        <taxon>Dinophyceae</taxon>
        <taxon>Suessiales</taxon>
        <taxon>Symbiodiniaceae</taxon>
        <taxon>Cladocopium</taxon>
    </lineage>
</organism>
<gene>
    <name evidence="1" type="ORF">C1SCF055_LOCUS31786</name>
</gene>
<dbReference type="EMBL" id="CAMXCT030003768">
    <property type="protein sequence ID" value="CAL4793432.1"/>
    <property type="molecule type" value="Genomic_DNA"/>
</dbReference>
<reference evidence="2 3" key="2">
    <citation type="submission" date="2024-05" db="EMBL/GenBank/DDBJ databases">
        <authorList>
            <person name="Chen Y."/>
            <person name="Shah S."/>
            <person name="Dougan E. K."/>
            <person name="Thang M."/>
            <person name="Chan C."/>
        </authorList>
    </citation>
    <scope>NUCLEOTIDE SEQUENCE [LARGE SCALE GENOMIC DNA]</scope>
</reference>
<evidence type="ECO:0000313" key="3">
    <source>
        <dbReference type="Proteomes" id="UP001152797"/>
    </source>
</evidence>
<reference evidence="1" key="1">
    <citation type="submission" date="2022-10" db="EMBL/GenBank/DDBJ databases">
        <authorList>
            <person name="Chen Y."/>
            <person name="Dougan E. K."/>
            <person name="Chan C."/>
            <person name="Rhodes N."/>
            <person name="Thang M."/>
        </authorList>
    </citation>
    <scope>NUCLEOTIDE SEQUENCE</scope>
</reference>
<dbReference type="EMBL" id="CAMXCT020003768">
    <property type="protein sequence ID" value="CAL1159495.1"/>
    <property type="molecule type" value="Genomic_DNA"/>
</dbReference>
<dbReference type="EMBL" id="CAMXCT010003768">
    <property type="protein sequence ID" value="CAI4006120.1"/>
    <property type="molecule type" value="Genomic_DNA"/>
</dbReference>
<comment type="caution">
    <text evidence="1">The sequence shown here is derived from an EMBL/GenBank/DDBJ whole genome shotgun (WGS) entry which is preliminary data.</text>
</comment>
<name>A0A9P1DB41_9DINO</name>
<accession>A0A9P1DB41</accession>
<protein>
    <submittedName>
        <fullName evidence="1">Uncharacterized protein</fullName>
    </submittedName>
</protein>
<proteinExistence type="predicted"/>